<evidence type="ECO:0000313" key="4">
    <source>
        <dbReference type="Proteomes" id="UP000824540"/>
    </source>
</evidence>
<dbReference type="PANTHER" id="PTHR22367:SF2">
    <property type="entry name" value="COILED-COIL DOMAIN-CONTAINING PROTEIN 14"/>
    <property type="match status" value="1"/>
</dbReference>
<dbReference type="EMBL" id="JAFBMS010000039">
    <property type="protein sequence ID" value="KAG9340890.1"/>
    <property type="molecule type" value="Genomic_DNA"/>
</dbReference>
<dbReference type="GO" id="GO:0071539">
    <property type="term" value="P:protein localization to centrosome"/>
    <property type="evidence" value="ECO:0007669"/>
    <property type="project" value="TreeGrafter"/>
</dbReference>
<keyword evidence="4" id="KW-1185">Reference proteome</keyword>
<feature type="compositionally biased region" description="Polar residues" evidence="2">
    <location>
        <begin position="105"/>
        <end position="127"/>
    </location>
</feature>
<evidence type="ECO:0000256" key="1">
    <source>
        <dbReference type="SAM" id="Coils"/>
    </source>
</evidence>
<comment type="caution">
    <text evidence="3">The sequence shown here is derived from an EMBL/GenBank/DDBJ whole genome shotgun (WGS) entry which is preliminary data.</text>
</comment>
<feature type="region of interest" description="Disordered" evidence="2">
    <location>
        <begin position="230"/>
        <end position="262"/>
    </location>
</feature>
<evidence type="ECO:0000313" key="3">
    <source>
        <dbReference type="EMBL" id="KAG9340890.1"/>
    </source>
</evidence>
<proteinExistence type="predicted"/>
<keyword evidence="1" id="KW-0175">Coiled coil</keyword>
<gene>
    <name evidence="3" type="ORF">JZ751_020083</name>
</gene>
<dbReference type="AlphaFoldDB" id="A0A8T2NNU8"/>
<feature type="coiled-coil region" evidence="1">
    <location>
        <begin position="153"/>
        <end position="194"/>
    </location>
</feature>
<accession>A0A8T2NNU8</accession>
<feature type="region of interest" description="Disordered" evidence="2">
    <location>
        <begin position="105"/>
        <end position="134"/>
    </location>
</feature>
<dbReference type="InterPro" id="IPR029343">
    <property type="entry name" value="CCDC14"/>
</dbReference>
<dbReference type="OrthoDB" id="10014807at2759"/>
<reference evidence="3" key="1">
    <citation type="thesis" date="2021" institute="BYU ScholarsArchive" country="Provo, UT, USA">
        <title>Applications of and Algorithms for Genome Assembly and Genomic Analyses with an Emphasis on Marine Teleosts.</title>
        <authorList>
            <person name="Pickett B.D."/>
        </authorList>
    </citation>
    <scope>NUCLEOTIDE SEQUENCE</scope>
    <source>
        <strain evidence="3">HI-2016</strain>
    </source>
</reference>
<dbReference type="Proteomes" id="UP000824540">
    <property type="component" value="Unassembled WGS sequence"/>
</dbReference>
<protein>
    <submittedName>
        <fullName evidence="3">Uncharacterized protein</fullName>
    </submittedName>
</protein>
<dbReference type="GO" id="GO:0034451">
    <property type="term" value="C:centriolar satellite"/>
    <property type="evidence" value="ECO:0007669"/>
    <property type="project" value="TreeGrafter"/>
</dbReference>
<evidence type="ECO:0000256" key="2">
    <source>
        <dbReference type="SAM" id="MobiDB-lite"/>
    </source>
</evidence>
<dbReference type="PANTHER" id="PTHR22367">
    <property type="entry name" value="COILED-COIL DOMAIN-CONTAINING PROTEIN 14"/>
    <property type="match status" value="1"/>
</dbReference>
<sequence>MFISPVKKTRSKPLLGGSVGIDQRMSSSCQACSGVQSQCAHSGQNPVGQPEPVPEVQCFPEASSAVHEHIYSRMGLVNSQAPGSGSLPPPAPQNSTVFNCRLTTSTPAMTPQKSSHTVNSGPTQHSLGSGEPPDCNPPPGQEALMPIRLSRALDSLQSLNLSLQNQLDEMQKDMKALQKENQELQQRNRYLLQVVEDKDRELQQIMQKIELDNTCITLDGDNTILERNCQSKQDTSEKEKSRLSLSLPQGEAVDNGLQHMTR</sequence>
<organism evidence="3 4">
    <name type="scientific">Albula glossodonta</name>
    <name type="common">roundjaw bonefish</name>
    <dbReference type="NCBI Taxonomy" id="121402"/>
    <lineage>
        <taxon>Eukaryota</taxon>
        <taxon>Metazoa</taxon>
        <taxon>Chordata</taxon>
        <taxon>Craniata</taxon>
        <taxon>Vertebrata</taxon>
        <taxon>Euteleostomi</taxon>
        <taxon>Actinopterygii</taxon>
        <taxon>Neopterygii</taxon>
        <taxon>Teleostei</taxon>
        <taxon>Albuliformes</taxon>
        <taxon>Albulidae</taxon>
        <taxon>Albula</taxon>
    </lineage>
</organism>
<name>A0A8T2NNU8_9TELE</name>
<dbReference type="Pfam" id="PF15254">
    <property type="entry name" value="CCDC14"/>
    <property type="match status" value="1"/>
</dbReference>